<dbReference type="AlphaFoldDB" id="A0A438K4V9"/>
<evidence type="ECO:0000313" key="2">
    <source>
        <dbReference type="Proteomes" id="UP000288805"/>
    </source>
</evidence>
<dbReference type="Proteomes" id="UP000288805">
    <property type="component" value="Unassembled WGS sequence"/>
</dbReference>
<comment type="caution">
    <text evidence="1">The sequence shown here is derived from an EMBL/GenBank/DDBJ whole genome shotgun (WGS) entry which is preliminary data.</text>
</comment>
<reference evidence="1 2" key="1">
    <citation type="journal article" date="2018" name="PLoS Genet.">
        <title>Population sequencing reveals clonal diversity and ancestral inbreeding in the grapevine cultivar Chardonnay.</title>
        <authorList>
            <person name="Roach M.J."/>
            <person name="Johnson D.L."/>
            <person name="Bohlmann J."/>
            <person name="van Vuuren H.J."/>
            <person name="Jones S.J."/>
            <person name="Pretorius I.S."/>
            <person name="Schmidt S.A."/>
            <person name="Borneman A.R."/>
        </authorList>
    </citation>
    <scope>NUCLEOTIDE SEQUENCE [LARGE SCALE GENOMIC DNA]</scope>
    <source>
        <strain evidence="2">cv. Chardonnay</strain>
        <tissue evidence="1">Leaf</tissue>
    </source>
</reference>
<organism evidence="1 2">
    <name type="scientific">Vitis vinifera</name>
    <name type="common">Grape</name>
    <dbReference type="NCBI Taxonomy" id="29760"/>
    <lineage>
        <taxon>Eukaryota</taxon>
        <taxon>Viridiplantae</taxon>
        <taxon>Streptophyta</taxon>
        <taxon>Embryophyta</taxon>
        <taxon>Tracheophyta</taxon>
        <taxon>Spermatophyta</taxon>
        <taxon>Magnoliopsida</taxon>
        <taxon>eudicotyledons</taxon>
        <taxon>Gunneridae</taxon>
        <taxon>Pentapetalae</taxon>
        <taxon>rosids</taxon>
        <taxon>Vitales</taxon>
        <taxon>Vitaceae</taxon>
        <taxon>Viteae</taxon>
        <taxon>Vitis</taxon>
    </lineage>
</organism>
<evidence type="ECO:0008006" key="3">
    <source>
        <dbReference type="Google" id="ProtNLM"/>
    </source>
</evidence>
<dbReference type="EMBL" id="QGNW01000016">
    <property type="protein sequence ID" value="RVX16217.1"/>
    <property type="molecule type" value="Genomic_DNA"/>
</dbReference>
<sequence length="102" mass="12043">MEKKKGGLGIGDLSMLNKLLLGKWKWRFATEREYLWRQVIGQYREEVALGVAVLCGKTTWKENFVKIFYTFLKPEEEGDFLMEVVWNSRVPMKMAFFAWEAV</sequence>
<proteinExistence type="predicted"/>
<accession>A0A438K4V9</accession>
<protein>
    <recommendedName>
        <fullName evidence="3">Reverse transcriptase zinc-binding domain-containing protein</fullName>
    </recommendedName>
</protein>
<evidence type="ECO:0000313" key="1">
    <source>
        <dbReference type="EMBL" id="RVX16217.1"/>
    </source>
</evidence>
<name>A0A438K4V9_VITVI</name>
<gene>
    <name evidence="1" type="ORF">CK203_014333</name>
</gene>